<feature type="transmembrane region" description="Helical" evidence="1">
    <location>
        <begin position="68"/>
        <end position="85"/>
    </location>
</feature>
<evidence type="ECO:0000256" key="1">
    <source>
        <dbReference type="SAM" id="Phobius"/>
    </source>
</evidence>
<dbReference type="Pfam" id="PF23809">
    <property type="entry name" value="Phage_holin_9"/>
    <property type="match status" value="1"/>
</dbReference>
<keyword evidence="1" id="KW-0812">Transmembrane</keyword>
<dbReference type="InterPro" id="IPR056390">
    <property type="entry name" value="Holin_phage"/>
</dbReference>
<accession>A0A137ZRV8</accession>
<gene>
    <name evidence="2" type="ORF">AXK61_12990</name>
</gene>
<protein>
    <recommendedName>
        <fullName evidence="4">Holin</fullName>
    </recommendedName>
</protein>
<feature type="transmembrane region" description="Helical" evidence="1">
    <location>
        <begin position="12"/>
        <end position="32"/>
    </location>
</feature>
<organism evidence="2 3">
    <name type="scientific">Tsukamurella pseudospumae</name>
    <dbReference type="NCBI Taxonomy" id="239498"/>
    <lineage>
        <taxon>Bacteria</taxon>
        <taxon>Bacillati</taxon>
        <taxon>Actinomycetota</taxon>
        <taxon>Actinomycetes</taxon>
        <taxon>Mycobacteriales</taxon>
        <taxon>Tsukamurellaceae</taxon>
        <taxon>Tsukamurella</taxon>
    </lineage>
</organism>
<dbReference type="RefSeq" id="WP_068743705.1">
    <property type="nucleotide sequence ID" value="NZ_LSRE01000002.1"/>
</dbReference>
<evidence type="ECO:0000313" key="3">
    <source>
        <dbReference type="Proteomes" id="UP000070409"/>
    </source>
</evidence>
<reference evidence="2 3" key="1">
    <citation type="submission" date="2016-02" db="EMBL/GenBank/DDBJ databases">
        <authorList>
            <person name="Teng J.L."/>
            <person name="Tang Y."/>
            <person name="Huang Y."/>
            <person name="Guo F."/>
            <person name="Wei W."/>
            <person name="Chen J.H."/>
            <person name="Wong S.Y."/>
            <person name="Lau S.K."/>
            <person name="Woo P.C."/>
        </authorList>
    </citation>
    <scope>NUCLEOTIDE SEQUENCE [LARGE SCALE GENOMIC DNA]</scope>
    <source>
        <strain evidence="2 3">JCM 13375</strain>
    </source>
</reference>
<keyword evidence="3" id="KW-1185">Reference proteome</keyword>
<proteinExistence type="predicted"/>
<name>A0A137ZRV8_9ACTN</name>
<comment type="caution">
    <text evidence="2">The sequence shown here is derived from an EMBL/GenBank/DDBJ whole genome shotgun (WGS) entry which is preliminary data.</text>
</comment>
<dbReference type="EMBL" id="LSRE01000002">
    <property type="protein sequence ID" value="KXP00918.1"/>
    <property type="molecule type" value="Genomic_DNA"/>
</dbReference>
<evidence type="ECO:0008006" key="4">
    <source>
        <dbReference type="Google" id="ProtNLM"/>
    </source>
</evidence>
<evidence type="ECO:0000313" key="2">
    <source>
        <dbReference type="EMBL" id="KXP00918.1"/>
    </source>
</evidence>
<keyword evidence="1" id="KW-0472">Membrane</keyword>
<feature type="transmembrane region" description="Helical" evidence="1">
    <location>
        <begin position="38"/>
        <end position="56"/>
    </location>
</feature>
<sequence>MNALNIRTWGDLRAFIHAAAPALAAVLLGSAAFTTHTAQLVTAVVALVVAVTDASLATINTTDGLRRWLYPVLAALGVLLVIVGLATDEQWALVTAVVPILLGGGTAAANTDTTPAYGRHAGGPR</sequence>
<keyword evidence="1" id="KW-1133">Transmembrane helix</keyword>
<feature type="transmembrane region" description="Helical" evidence="1">
    <location>
        <begin position="91"/>
        <end position="109"/>
    </location>
</feature>
<dbReference type="Proteomes" id="UP000070409">
    <property type="component" value="Unassembled WGS sequence"/>
</dbReference>